<evidence type="ECO:0000313" key="1">
    <source>
        <dbReference type="EMBL" id="MCW3159719.1"/>
    </source>
</evidence>
<accession>A0ABT3HIV1</accession>
<evidence type="ECO:0000313" key="2">
    <source>
        <dbReference type="Proteomes" id="UP001163719"/>
    </source>
</evidence>
<dbReference type="Proteomes" id="UP001163719">
    <property type="component" value="Unassembled WGS sequence"/>
</dbReference>
<protein>
    <recommendedName>
        <fullName evidence="3">DKNYY family protein</fullName>
    </recommendedName>
</protein>
<reference evidence="1" key="1">
    <citation type="submission" date="2022-10" db="EMBL/GenBank/DDBJ databases">
        <title>Chryseobacterium babae sp. nov. isolated from the gut of the beetle Oryctes rhinoceros, and Chryseobacterium kimseyorum sp. nov., isolated from a stick insect rearing cage.</title>
        <authorList>
            <person name="Shelomi M."/>
            <person name="Han C.-J."/>
            <person name="Chen W.-M."/>
            <person name="Chen H.-K."/>
            <person name="Liaw S.-J."/>
            <person name="Muhle E."/>
            <person name="Clermont D."/>
        </authorList>
    </citation>
    <scope>NUCLEOTIDE SEQUENCE</scope>
    <source>
        <strain evidence="1">WLa1L2M3</strain>
    </source>
</reference>
<proteinExistence type="predicted"/>
<organism evidence="1 2">
    <name type="scientific">Chryseobacterium oryctis</name>
    <dbReference type="NCBI Taxonomy" id="2952618"/>
    <lineage>
        <taxon>Bacteria</taxon>
        <taxon>Pseudomonadati</taxon>
        <taxon>Bacteroidota</taxon>
        <taxon>Flavobacteriia</taxon>
        <taxon>Flavobacteriales</taxon>
        <taxon>Weeksellaceae</taxon>
        <taxon>Chryseobacterium group</taxon>
        <taxon>Chryseobacterium</taxon>
    </lineage>
</organism>
<comment type="caution">
    <text evidence="1">The sequence shown here is derived from an EMBL/GenBank/DDBJ whole genome shotgun (WGS) entry which is preliminary data.</text>
</comment>
<dbReference type="EMBL" id="JAPDHV010000001">
    <property type="protein sequence ID" value="MCW3159719.1"/>
    <property type="molecule type" value="Genomic_DNA"/>
</dbReference>
<sequence>MKNLILPFILLLTFMFSCRENNIDEILEQKLNSVDVYIAGKENNTACYWKNNIKTNLTNGTGITARKIIVENNDVYVFGTSDVTPSNFYLWKNNVKININQYIGTNLNTTNPADDFHNIDDFLINQGNIYLLGYVRSPIISVPPSGTQSYTRELCYWKNGIKTVLFTEDPSFSSPFITTRNFTIHNGDVYIPINKGLNKIVDPPYEVGYFVNSTYHMVSSYSDQKSFRHISKGSNGVYLSMYDNNTGNTYYRNLITNTNNYFSQTIKGKFNLDGNDIYDFSNGEHFFKNDINTPLIYVSGFNHIEDLTALNQNVYQIRSKSINDKKDSYKVYINNTEVLHISSVNGLFTSVFAKQN</sequence>
<dbReference type="PROSITE" id="PS51257">
    <property type="entry name" value="PROKAR_LIPOPROTEIN"/>
    <property type="match status" value="1"/>
</dbReference>
<dbReference type="RefSeq" id="WP_264741696.1">
    <property type="nucleotide sequence ID" value="NZ_JAPDHV010000001.1"/>
</dbReference>
<keyword evidence="2" id="KW-1185">Reference proteome</keyword>
<name>A0ABT3HIV1_9FLAO</name>
<evidence type="ECO:0008006" key="3">
    <source>
        <dbReference type="Google" id="ProtNLM"/>
    </source>
</evidence>
<gene>
    <name evidence="1" type="ORF">OH806_00310</name>
</gene>